<dbReference type="EMBL" id="CACVBM020001895">
    <property type="protein sequence ID" value="CAA7061786.1"/>
    <property type="molecule type" value="Genomic_DNA"/>
</dbReference>
<protein>
    <submittedName>
        <fullName evidence="1">Uncharacterized protein</fullName>
    </submittedName>
</protein>
<organism evidence="1 2">
    <name type="scientific">Microthlaspi erraticum</name>
    <dbReference type="NCBI Taxonomy" id="1685480"/>
    <lineage>
        <taxon>Eukaryota</taxon>
        <taxon>Viridiplantae</taxon>
        <taxon>Streptophyta</taxon>
        <taxon>Embryophyta</taxon>
        <taxon>Tracheophyta</taxon>
        <taxon>Spermatophyta</taxon>
        <taxon>Magnoliopsida</taxon>
        <taxon>eudicotyledons</taxon>
        <taxon>Gunneridae</taxon>
        <taxon>Pentapetalae</taxon>
        <taxon>rosids</taxon>
        <taxon>malvids</taxon>
        <taxon>Brassicales</taxon>
        <taxon>Brassicaceae</taxon>
        <taxon>Coluteocarpeae</taxon>
        <taxon>Microthlaspi</taxon>
    </lineage>
</organism>
<dbReference type="Proteomes" id="UP000467841">
    <property type="component" value="Unassembled WGS sequence"/>
</dbReference>
<reference evidence="1" key="1">
    <citation type="submission" date="2020-01" db="EMBL/GenBank/DDBJ databases">
        <authorList>
            <person name="Mishra B."/>
        </authorList>
    </citation>
    <scope>NUCLEOTIDE SEQUENCE [LARGE SCALE GENOMIC DNA]</scope>
</reference>
<evidence type="ECO:0000313" key="2">
    <source>
        <dbReference type="Proteomes" id="UP000467841"/>
    </source>
</evidence>
<accession>A0A6D2LNZ3</accession>
<name>A0A6D2LNZ3_9BRAS</name>
<gene>
    <name evidence="1" type="ORF">MERR_LOCUS49022</name>
</gene>
<proteinExistence type="predicted"/>
<sequence>MKLASLVTSTQFGEEEELIKEAQVVLRNRFQALHTLGAAPLTFMRPKVQRRVQRQKVFQSSLVVPQSVPPDLDEELVSDQETSFVDRMEHPPIADVPAPAS</sequence>
<comment type="caution">
    <text evidence="1">The sequence shown here is derived from an EMBL/GenBank/DDBJ whole genome shotgun (WGS) entry which is preliminary data.</text>
</comment>
<dbReference type="AlphaFoldDB" id="A0A6D2LNZ3"/>
<evidence type="ECO:0000313" key="1">
    <source>
        <dbReference type="EMBL" id="CAA7061786.1"/>
    </source>
</evidence>
<keyword evidence="2" id="KW-1185">Reference proteome</keyword>